<reference evidence="5" key="1">
    <citation type="submission" date="2025-08" db="UniProtKB">
        <authorList>
            <consortium name="RefSeq"/>
        </authorList>
    </citation>
    <scope>IDENTIFICATION</scope>
    <source>
        <tissue evidence="5">Liver</tissue>
    </source>
</reference>
<protein>
    <submittedName>
        <fullName evidence="5">Macrophage-expressed gene 1 protein</fullName>
    </submittedName>
</protein>
<dbReference type="SMART" id="SM00457">
    <property type="entry name" value="MACPF"/>
    <property type="match status" value="1"/>
</dbReference>
<dbReference type="PROSITE" id="PS51412">
    <property type="entry name" value="MACPF_2"/>
    <property type="match status" value="1"/>
</dbReference>
<dbReference type="GO" id="GO:0042742">
    <property type="term" value="P:defense response to bacterium"/>
    <property type="evidence" value="ECO:0007669"/>
    <property type="project" value="TreeGrafter"/>
</dbReference>
<evidence type="ECO:0000256" key="1">
    <source>
        <dbReference type="SAM" id="Phobius"/>
    </source>
</evidence>
<evidence type="ECO:0000313" key="5">
    <source>
        <dbReference type="RefSeq" id="XP_007423140.1"/>
    </source>
</evidence>
<evidence type="ECO:0000313" key="4">
    <source>
        <dbReference type="Proteomes" id="UP000695026"/>
    </source>
</evidence>
<gene>
    <name evidence="5" type="primary">LOC103051158</name>
</gene>
<dbReference type="RefSeq" id="XP_007423140.1">
    <property type="nucleotide sequence ID" value="XM_007423078.3"/>
</dbReference>
<organism evidence="4 5">
    <name type="scientific">Python bivittatus</name>
    <name type="common">Burmese python</name>
    <name type="synonym">Python molurus bivittatus</name>
    <dbReference type="NCBI Taxonomy" id="176946"/>
    <lineage>
        <taxon>Eukaryota</taxon>
        <taxon>Metazoa</taxon>
        <taxon>Chordata</taxon>
        <taxon>Craniata</taxon>
        <taxon>Vertebrata</taxon>
        <taxon>Euteleostomi</taxon>
        <taxon>Lepidosauria</taxon>
        <taxon>Squamata</taxon>
        <taxon>Bifurcata</taxon>
        <taxon>Unidentata</taxon>
        <taxon>Episquamata</taxon>
        <taxon>Toxicofera</taxon>
        <taxon>Serpentes</taxon>
        <taxon>Henophidia</taxon>
        <taxon>Pythonidae</taxon>
        <taxon>Python</taxon>
    </lineage>
</organism>
<dbReference type="OrthoDB" id="5950457at2759"/>
<dbReference type="InterPro" id="IPR039707">
    <property type="entry name" value="MPEG1"/>
</dbReference>
<feature type="domain" description="MACPF" evidence="3">
    <location>
        <begin position="33"/>
        <end position="359"/>
    </location>
</feature>
<dbReference type="GO" id="GO:0045087">
    <property type="term" value="P:innate immune response"/>
    <property type="evidence" value="ECO:0007669"/>
    <property type="project" value="UniProtKB-KW"/>
</dbReference>
<dbReference type="InterPro" id="IPR020864">
    <property type="entry name" value="MACPF"/>
</dbReference>
<evidence type="ECO:0000259" key="3">
    <source>
        <dbReference type="PROSITE" id="PS51412"/>
    </source>
</evidence>
<feature type="transmembrane region" description="Helical" evidence="1">
    <location>
        <begin position="685"/>
        <end position="706"/>
    </location>
</feature>
<sequence>MDLESQARTVQVRGLFPSPAMAFWLWPLLVLLSAEGAGAADPGFKACRLQGLSEKVLEVLPGGGWDNLRNVEMGMVMTLNYSQCRTTEDGEYLIPNDVFVVPLKKSTVEIHSELIENWLTYTDAFSESINAEASYLTVLNGKFSTGSQETKIHNVYDETVTTRVQVRHHIYSVKAHPSFTFHRDFRHQLVSIGNQLENNQSRTAEYLAEMLILNYGTHVLTSVEAGACLIQEDQVKKKFLLDNEAEKAGITASASATFFSKVNVGIGASMQALNNLTKGYLANTVNSKLESWGSVPFYPGITLQKWQEGIPNGLVAIGKSGLPLPFFITPEALPELPEPTVHRVATTVENAIRLYYAINTYPGCVEPSSKNFNFQANVDDGSCQNLSTNFSFGGVFQECQSVSGQDTEKLCQAYRIQNPLTGGYSCPENYSALLLHGEQRTASQPKMECRKQCHSCWLVLTCCKRVCGVHYYPSTVKFNAYWCAATGPIAQNTGFLFGGLYSAGNENPVTGTYTCPAYFFPLVLFDNLKVCVSNDYEMGSRFAVPFGGFFSCQSGNPLAGLRKGQSPGILQDFFYQDSPTKYPMKCPAGHSQHKAYLSDGCEILYCLQAGTLFAQQLASIKLPPFLRTPSPNASLSETILVHSDGSQAWVKIRQNGSWMLANVTNEKEIALLFQGHDSLGLSSGAIAGISMAVVAVVVFSLVFIIFRIRRYKIRGYQEVTNEHLVNDSENYGTIATSPELSAA</sequence>
<evidence type="ECO:0000256" key="2">
    <source>
        <dbReference type="SAM" id="SignalP"/>
    </source>
</evidence>
<keyword evidence="1" id="KW-0472">Membrane</keyword>
<dbReference type="CDD" id="cd22579">
    <property type="entry name" value="MPEG1_P2"/>
    <property type="match status" value="1"/>
</dbReference>
<proteinExistence type="predicted"/>
<dbReference type="OMA" id="AFWKRQS"/>
<keyword evidence="1" id="KW-1133">Transmembrane helix</keyword>
<feature type="signal peptide" evidence="2">
    <location>
        <begin position="1"/>
        <end position="39"/>
    </location>
</feature>
<dbReference type="Proteomes" id="UP000695026">
    <property type="component" value="Unplaced"/>
</dbReference>
<dbReference type="KEGG" id="pbi:103051158"/>
<feature type="chain" id="PRO_5039917076" evidence="2">
    <location>
        <begin position="40"/>
        <end position="743"/>
    </location>
</feature>
<dbReference type="AlphaFoldDB" id="A0A9F2N332"/>
<keyword evidence="1" id="KW-0812">Transmembrane</keyword>
<keyword evidence="4" id="KW-1185">Reference proteome</keyword>
<dbReference type="GO" id="GO:0030670">
    <property type="term" value="C:phagocytic vesicle membrane"/>
    <property type="evidence" value="ECO:0007669"/>
    <property type="project" value="UniProtKB-SubCell"/>
</dbReference>
<dbReference type="PANTHER" id="PTHR31463:SF5">
    <property type="entry name" value="MACROPHAGE-EXPRESSED GENE 1 PROTEIN"/>
    <property type="match status" value="1"/>
</dbReference>
<keyword evidence="2" id="KW-0732">Signal</keyword>
<accession>A0A9F2N332</accession>
<name>A0A9F2N332_PYTBI</name>
<dbReference type="GO" id="GO:0002250">
    <property type="term" value="P:adaptive immune response"/>
    <property type="evidence" value="ECO:0007669"/>
    <property type="project" value="UniProtKB-KW"/>
</dbReference>
<dbReference type="GeneID" id="103051158"/>
<dbReference type="Pfam" id="PF01823">
    <property type="entry name" value="MACPF"/>
    <property type="match status" value="1"/>
</dbReference>
<dbReference type="PANTHER" id="PTHR31463">
    <property type="entry name" value="MACROPHAGE-EXPRESSED GENE 1 PROTEIN"/>
    <property type="match status" value="1"/>
</dbReference>